<comment type="similarity">
    <text evidence="3 13">Belongs to the pyruvate kinase family.</text>
</comment>
<keyword evidence="5 13" id="KW-0808">Transferase</keyword>
<dbReference type="GO" id="GO:0000287">
    <property type="term" value="F:magnesium ion binding"/>
    <property type="evidence" value="ECO:0007669"/>
    <property type="project" value="InterPro"/>
</dbReference>
<dbReference type="InterPro" id="IPR001697">
    <property type="entry name" value="Pyr_Knase"/>
</dbReference>
<evidence type="ECO:0000256" key="7">
    <source>
        <dbReference type="ARBA" id="ARBA00022741"/>
    </source>
</evidence>
<comment type="cofactor">
    <cofactor evidence="1">
        <name>K(+)</name>
        <dbReference type="ChEBI" id="CHEBI:29103"/>
    </cofactor>
</comment>
<keyword evidence="8 13" id="KW-0418">Kinase</keyword>
<dbReference type="InterPro" id="IPR040442">
    <property type="entry name" value="Pyrv_kinase-like_dom_sf"/>
</dbReference>
<evidence type="ECO:0000256" key="1">
    <source>
        <dbReference type="ARBA" id="ARBA00001958"/>
    </source>
</evidence>
<evidence type="ECO:0000256" key="6">
    <source>
        <dbReference type="ARBA" id="ARBA00022723"/>
    </source>
</evidence>
<evidence type="ECO:0000259" key="15">
    <source>
        <dbReference type="Pfam" id="PF02887"/>
    </source>
</evidence>
<keyword evidence="12" id="KW-0670">Pyruvate</keyword>
<reference evidence="16" key="1">
    <citation type="submission" date="2023-07" db="EMBL/GenBank/DDBJ databases">
        <authorList>
            <consortium name="AG Swart"/>
            <person name="Singh M."/>
            <person name="Singh A."/>
            <person name="Seah K."/>
            <person name="Emmerich C."/>
        </authorList>
    </citation>
    <scope>NUCLEOTIDE SEQUENCE</scope>
    <source>
        <strain evidence="16">DP1</strain>
    </source>
</reference>
<proteinExistence type="inferred from homology"/>
<dbReference type="NCBIfam" id="TIGR01064">
    <property type="entry name" value="pyruv_kin"/>
    <property type="match status" value="1"/>
</dbReference>
<dbReference type="GO" id="GO:0005524">
    <property type="term" value="F:ATP binding"/>
    <property type="evidence" value="ECO:0007669"/>
    <property type="project" value="UniProtKB-KW"/>
</dbReference>
<organism evidence="16 17">
    <name type="scientific">Euplotes crassus</name>
    <dbReference type="NCBI Taxonomy" id="5936"/>
    <lineage>
        <taxon>Eukaryota</taxon>
        <taxon>Sar</taxon>
        <taxon>Alveolata</taxon>
        <taxon>Ciliophora</taxon>
        <taxon>Intramacronucleata</taxon>
        <taxon>Spirotrichea</taxon>
        <taxon>Hypotrichia</taxon>
        <taxon>Euplotida</taxon>
        <taxon>Euplotidae</taxon>
        <taxon>Moneuplotes</taxon>
    </lineage>
</organism>
<evidence type="ECO:0000256" key="5">
    <source>
        <dbReference type="ARBA" id="ARBA00022679"/>
    </source>
</evidence>
<dbReference type="PANTHER" id="PTHR11817">
    <property type="entry name" value="PYRUVATE KINASE"/>
    <property type="match status" value="1"/>
</dbReference>
<evidence type="ECO:0000256" key="4">
    <source>
        <dbReference type="ARBA" id="ARBA00012142"/>
    </source>
</evidence>
<evidence type="ECO:0000256" key="2">
    <source>
        <dbReference type="ARBA" id="ARBA00004997"/>
    </source>
</evidence>
<dbReference type="Pfam" id="PF00224">
    <property type="entry name" value="PK"/>
    <property type="match status" value="1"/>
</dbReference>
<evidence type="ECO:0000256" key="11">
    <source>
        <dbReference type="ARBA" id="ARBA00023152"/>
    </source>
</evidence>
<dbReference type="InterPro" id="IPR015793">
    <property type="entry name" value="Pyrv_Knase_brl"/>
</dbReference>
<dbReference type="Proteomes" id="UP001295684">
    <property type="component" value="Unassembled WGS sequence"/>
</dbReference>
<evidence type="ECO:0000313" key="16">
    <source>
        <dbReference type="EMBL" id="CAI2364730.1"/>
    </source>
</evidence>
<dbReference type="Gene3D" id="3.20.20.60">
    <property type="entry name" value="Phosphoenolpyruvate-binding domains"/>
    <property type="match status" value="1"/>
</dbReference>
<gene>
    <name evidence="16" type="ORF">ECRASSUSDP1_LOCUS6076</name>
</gene>
<dbReference type="GO" id="GO:0004743">
    <property type="term" value="F:pyruvate kinase activity"/>
    <property type="evidence" value="ECO:0007669"/>
    <property type="project" value="UniProtKB-EC"/>
</dbReference>
<keyword evidence="17" id="KW-1185">Reference proteome</keyword>
<evidence type="ECO:0000256" key="9">
    <source>
        <dbReference type="ARBA" id="ARBA00022840"/>
    </source>
</evidence>
<comment type="pathway">
    <text evidence="2 13">Carbohydrate degradation; glycolysis; pyruvate from D-glyceraldehyde 3-phosphate: step 5/5.</text>
</comment>
<name>A0AAD1UB52_EUPCR</name>
<feature type="domain" description="Pyruvate kinase barrel" evidence="14">
    <location>
        <begin position="27"/>
        <end position="350"/>
    </location>
</feature>
<dbReference type="FunFam" id="2.40.33.10:FF:000001">
    <property type="entry name" value="Pyruvate kinase"/>
    <property type="match status" value="1"/>
</dbReference>
<evidence type="ECO:0000256" key="13">
    <source>
        <dbReference type="RuleBase" id="RU000504"/>
    </source>
</evidence>
<keyword evidence="9" id="KW-0067">ATP-binding</keyword>
<dbReference type="SUPFAM" id="SSF51621">
    <property type="entry name" value="Phosphoenolpyruvate/pyruvate domain"/>
    <property type="match status" value="1"/>
</dbReference>
<dbReference type="InterPro" id="IPR036918">
    <property type="entry name" value="Pyrv_Knase_C_sf"/>
</dbReference>
<dbReference type="InterPro" id="IPR011037">
    <property type="entry name" value="Pyrv_Knase-like_insert_dom_sf"/>
</dbReference>
<feature type="domain" description="Pyruvate kinase C-terminal" evidence="15">
    <location>
        <begin position="386"/>
        <end position="485"/>
    </location>
</feature>
<evidence type="ECO:0000313" key="17">
    <source>
        <dbReference type="Proteomes" id="UP001295684"/>
    </source>
</evidence>
<evidence type="ECO:0000259" key="14">
    <source>
        <dbReference type="Pfam" id="PF00224"/>
    </source>
</evidence>
<accession>A0AAD1UB52</accession>
<dbReference type="InterPro" id="IPR015806">
    <property type="entry name" value="Pyrv_Knase_insert_dom_sf"/>
</dbReference>
<keyword evidence="11 13" id="KW-0324">Glycolysis</keyword>
<keyword evidence="6" id="KW-0479">Metal-binding</keyword>
<evidence type="ECO:0000256" key="10">
    <source>
        <dbReference type="ARBA" id="ARBA00022842"/>
    </source>
</evidence>
<dbReference type="EC" id="2.7.1.40" evidence="4 13"/>
<dbReference type="InterPro" id="IPR015795">
    <property type="entry name" value="Pyrv_Knase_C"/>
</dbReference>
<dbReference type="Gene3D" id="3.40.1380.20">
    <property type="entry name" value="Pyruvate kinase, C-terminal domain"/>
    <property type="match status" value="1"/>
</dbReference>
<dbReference type="GO" id="GO:0030955">
    <property type="term" value="F:potassium ion binding"/>
    <property type="evidence" value="ECO:0007669"/>
    <property type="project" value="InterPro"/>
</dbReference>
<dbReference type="InterPro" id="IPR015813">
    <property type="entry name" value="Pyrv/PenolPyrv_kinase-like_dom"/>
</dbReference>
<comment type="caution">
    <text evidence="16">The sequence shown here is derived from an EMBL/GenBank/DDBJ whole genome shotgun (WGS) entry which is preliminary data.</text>
</comment>
<dbReference type="Pfam" id="PF02887">
    <property type="entry name" value="PK_C"/>
    <property type="match status" value="1"/>
</dbReference>
<sequence length="513" mass="57020">MEAEGKLEELARVKYANIIEEIDVSTRKTKMICTLGPATSTKERMVELIDAGMQVARFNFSYGDHKTFGEMLENLKDAMAERKGCNVSLMLDTKGPEIRTGILRDAEPVNIKEGQEFDILTDFSLEGDSSRLTISYQALPDTVKVGDKIVIDEGHLILEVKECLEDSVKAVAMNDHILGENKNVALPGCTIDLPVLTERDEIDIADFGFKEHIDILACSFTRKESDIEKIVDFIGDHRETMKIFAKIDNKESLDNYEAILKASDGIIISRGDLSREIPADKVFLAQKWMISEANALGKPVIVSNEILDSMVKKPRPSRAEAGDIANIIVDGADCIMLTHETSVGKYPTNAAKMLVKICCEAEKTIHYKRVYEDVKRRSQTPFKFSETVASNIASTALDMKIGVLIVFTENGRAARTLAKYRPRQPIFVCTSDQSVLKQMSLLRGVIPYHIDKNEGIEDTVAKVINFARERAFCQEGTKAIVQTSSEGTGLKDDPVEECNMMKVYDIDADGVAN</sequence>
<dbReference type="Gene3D" id="2.40.33.10">
    <property type="entry name" value="PK beta-barrel domain-like"/>
    <property type="match status" value="1"/>
</dbReference>
<evidence type="ECO:0000256" key="8">
    <source>
        <dbReference type="ARBA" id="ARBA00022777"/>
    </source>
</evidence>
<protein>
    <recommendedName>
        <fullName evidence="4 13">Pyruvate kinase</fullName>
        <ecNumber evidence="4 13">2.7.1.40</ecNumber>
    </recommendedName>
</protein>
<dbReference type="SUPFAM" id="SSF52935">
    <property type="entry name" value="PK C-terminal domain-like"/>
    <property type="match status" value="1"/>
</dbReference>
<evidence type="ECO:0000256" key="12">
    <source>
        <dbReference type="ARBA" id="ARBA00023317"/>
    </source>
</evidence>
<dbReference type="EMBL" id="CAMPGE010005889">
    <property type="protein sequence ID" value="CAI2364730.1"/>
    <property type="molecule type" value="Genomic_DNA"/>
</dbReference>
<dbReference type="GO" id="GO:0016301">
    <property type="term" value="F:kinase activity"/>
    <property type="evidence" value="ECO:0007669"/>
    <property type="project" value="UniProtKB-KW"/>
</dbReference>
<evidence type="ECO:0000256" key="3">
    <source>
        <dbReference type="ARBA" id="ARBA00008663"/>
    </source>
</evidence>
<keyword evidence="10 13" id="KW-0460">Magnesium</keyword>
<keyword evidence="7" id="KW-0547">Nucleotide-binding</keyword>
<dbReference type="AlphaFoldDB" id="A0AAD1UB52"/>
<dbReference type="SUPFAM" id="SSF50800">
    <property type="entry name" value="PK beta-barrel domain-like"/>
    <property type="match status" value="1"/>
</dbReference>
<comment type="catalytic activity">
    <reaction evidence="13">
        <text>pyruvate + ATP = phosphoenolpyruvate + ADP + H(+)</text>
        <dbReference type="Rhea" id="RHEA:18157"/>
        <dbReference type="ChEBI" id="CHEBI:15361"/>
        <dbReference type="ChEBI" id="CHEBI:15378"/>
        <dbReference type="ChEBI" id="CHEBI:30616"/>
        <dbReference type="ChEBI" id="CHEBI:58702"/>
        <dbReference type="ChEBI" id="CHEBI:456216"/>
        <dbReference type="EC" id="2.7.1.40"/>
    </reaction>
</comment>
<dbReference type="PRINTS" id="PR01050">
    <property type="entry name" value="PYRUVTKNASE"/>
</dbReference>